<dbReference type="SMART" id="SM01318">
    <property type="entry name" value="SVWC"/>
    <property type="match status" value="1"/>
</dbReference>
<dbReference type="EMBL" id="CH902624">
    <property type="protein sequence ID" value="KPU74423.1"/>
    <property type="molecule type" value="Genomic_DNA"/>
</dbReference>
<dbReference type="OrthoDB" id="7901229at2759"/>
<protein>
    <recommendedName>
        <fullName evidence="4">Single domain-containing protein</fullName>
    </recommendedName>
</protein>
<keyword evidence="3" id="KW-0732">Signal</keyword>
<dbReference type="Pfam" id="PF15430">
    <property type="entry name" value="SVWC"/>
    <property type="match status" value="1"/>
</dbReference>
<feature type="domain" description="Single" evidence="4">
    <location>
        <begin position="37"/>
        <end position="86"/>
    </location>
</feature>
<keyword evidence="6" id="KW-1185">Reference proteome</keyword>
<sequence length="104" mass="11278">MRLAVGISLVFAVFLLADSEAAVYSGIFKDPAHPGKCVVEGLVLNSGQTARHPKKCERVHCGENGNVEFHTCGAYGLTLGKRILLSSLLITFIQKPYQPYSISK</sequence>
<evidence type="ECO:0000313" key="6">
    <source>
        <dbReference type="Proteomes" id="UP000007801"/>
    </source>
</evidence>
<dbReference type="InParanoid" id="A0A0P8XY60"/>
<dbReference type="Proteomes" id="UP000007801">
    <property type="component" value="Unassembled WGS sequence"/>
</dbReference>
<comment type="subcellular location">
    <subcellularLocation>
        <location evidence="1">Secreted</location>
    </subcellularLocation>
</comment>
<evidence type="ECO:0000259" key="4">
    <source>
        <dbReference type="SMART" id="SM01318"/>
    </source>
</evidence>
<gene>
    <name evidence="5" type="primary">Dana\GF26392</name>
    <name evidence="5" type="ORF">GF26392</name>
</gene>
<feature type="signal peptide" evidence="3">
    <location>
        <begin position="1"/>
        <end position="21"/>
    </location>
</feature>
<dbReference type="KEGG" id="dan:26513801"/>
<evidence type="ECO:0000256" key="2">
    <source>
        <dbReference type="ARBA" id="ARBA00022525"/>
    </source>
</evidence>
<evidence type="ECO:0000313" key="5">
    <source>
        <dbReference type="EMBL" id="KPU74423.1"/>
    </source>
</evidence>
<accession>A0A0P8XY60</accession>
<organism evidence="5 6">
    <name type="scientific">Drosophila ananassae</name>
    <name type="common">Fruit fly</name>
    <dbReference type="NCBI Taxonomy" id="7217"/>
    <lineage>
        <taxon>Eukaryota</taxon>
        <taxon>Metazoa</taxon>
        <taxon>Ecdysozoa</taxon>
        <taxon>Arthropoda</taxon>
        <taxon>Hexapoda</taxon>
        <taxon>Insecta</taxon>
        <taxon>Pterygota</taxon>
        <taxon>Neoptera</taxon>
        <taxon>Endopterygota</taxon>
        <taxon>Diptera</taxon>
        <taxon>Brachycera</taxon>
        <taxon>Muscomorpha</taxon>
        <taxon>Ephydroidea</taxon>
        <taxon>Drosophilidae</taxon>
        <taxon>Drosophila</taxon>
        <taxon>Sophophora</taxon>
    </lineage>
</organism>
<reference evidence="5 6" key="1">
    <citation type="journal article" date="2007" name="Nature">
        <title>Evolution of genes and genomes on the Drosophila phylogeny.</title>
        <authorList>
            <consortium name="Drosophila 12 Genomes Consortium"/>
            <person name="Clark A.G."/>
            <person name="Eisen M.B."/>
            <person name="Smith D.R."/>
            <person name="Bergman C.M."/>
            <person name="Oliver B."/>
            <person name="Markow T.A."/>
            <person name="Kaufman T.C."/>
            <person name="Kellis M."/>
            <person name="Gelbart W."/>
            <person name="Iyer V.N."/>
            <person name="Pollard D.A."/>
            <person name="Sackton T.B."/>
            <person name="Larracuente A.M."/>
            <person name="Singh N.D."/>
            <person name="Abad J.P."/>
            <person name="Abt D.N."/>
            <person name="Adryan B."/>
            <person name="Aguade M."/>
            <person name="Akashi H."/>
            <person name="Anderson W.W."/>
            <person name="Aquadro C.F."/>
            <person name="Ardell D.H."/>
            <person name="Arguello R."/>
            <person name="Artieri C.G."/>
            <person name="Barbash D.A."/>
            <person name="Barker D."/>
            <person name="Barsanti P."/>
            <person name="Batterham P."/>
            <person name="Batzoglou S."/>
            <person name="Begun D."/>
            <person name="Bhutkar A."/>
            <person name="Blanco E."/>
            <person name="Bosak S.A."/>
            <person name="Bradley R.K."/>
            <person name="Brand A.D."/>
            <person name="Brent M.R."/>
            <person name="Brooks A.N."/>
            <person name="Brown R.H."/>
            <person name="Butlin R.K."/>
            <person name="Caggese C."/>
            <person name="Calvi B.R."/>
            <person name="Bernardo de Carvalho A."/>
            <person name="Caspi A."/>
            <person name="Castrezana S."/>
            <person name="Celniker S.E."/>
            <person name="Chang J.L."/>
            <person name="Chapple C."/>
            <person name="Chatterji S."/>
            <person name="Chinwalla A."/>
            <person name="Civetta A."/>
            <person name="Clifton S.W."/>
            <person name="Comeron J.M."/>
            <person name="Costello J.C."/>
            <person name="Coyne J.A."/>
            <person name="Daub J."/>
            <person name="David R.G."/>
            <person name="Delcher A.L."/>
            <person name="Delehaunty K."/>
            <person name="Do C.B."/>
            <person name="Ebling H."/>
            <person name="Edwards K."/>
            <person name="Eickbush T."/>
            <person name="Evans J.D."/>
            <person name="Filipski A."/>
            <person name="Findeiss S."/>
            <person name="Freyhult E."/>
            <person name="Fulton L."/>
            <person name="Fulton R."/>
            <person name="Garcia A.C."/>
            <person name="Gardiner A."/>
            <person name="Garfield D.A."/>
            <person name="Garvin B.E."/>
            <person name="Gibson G."/>
            <person name="Gilbert D."/>
            <person name="Gnerre S."/>
            <person name="Godfrey J."/>
            <person name="Good R."/>
            <person name="Gotea V."/>
            <person name="Gravely B."/>
            <person name="Greenberg A.J."/>
            <person name="Griffiths-Jones S."/>
            <person name="Gross S."/>
            <person name="Guigo R."/>
            <person name="Gustafson E.A."/>
            <person name="Haerty W."/>
            <person name="Hahn M.W."/>
            <person name="Halligan D.L."/>
            <person name="Halpern A.L."/>
            <person name="Halter G.M."/>
            <person name="Han M.V."/>
            <person name="Heger A."/>
            <person name="Hillier L."/>
            <person name="Hinrichs A.S."/>
            <person name="Holmes I."/>
            <person name="Hoskins R.A."/>
            <person name="Hubisz M.J."/>
            <person name="Hultmark D."/>
            <person name="Huntley M.A."/>
            <person name="Jaffe D.B."/>
            <person name="Jagadeeshan S."/>
            <person name="Jeck W.R."/>
            <person name="Johnson J."/>
            <person name="Jones C.D."/>
            <person name="Jordan W.C."/>
            <person name="Karpen G.H."/>
            <person name="Kataoka E."/>
            <person name="Keightley P.D."/>
            <person name="Kheradpour P."/>
            <person name="Kirkness E.F."/>
            <person name="Koerich L.B."/>
            <person name="Kristiansen K."/>
            <person name="Kudrna D."/>
            <person name="Kulathinal R.J."/>
            <person name="Kumar S."/>
            <person name="Kwok R."/>
            <person name="Lander E."/>
            <person name="Langley C.H."/>
            <person name="Lapoint R."/>
            <person name="Lazzaro B.P."/>
            <person name="Lee S.J."/>
            <person name="Levesque L."/>
            <person name="Li R."/>
            <person name="Lin C.F."/>
            <person name="Lin M.F."/>
            <person name="Lindblad-Toh K."/>
            <person name="Llopart A."/>
            <person name="Long M."/>
            <person name="Low L."/>
            <person name="Lozovsky E."/>
            <person name="Lu J."/>
            <person name="Luo M."/>
            <person name="Machado C.A."/>
            <person name="Makalowski W."/>
            <person name="Marzo M."/>
            <person name="Matsuda M."/>
            <person name="Matzkin L."/>
            <person name="McAllister B."/>
            <person name="McBride C.S."/>
            <person name="McKernan B."/>
            <person name="McKernan K."/>
            <person name="Mendez-Lago M."/>
            <person name="Minx P."/>
            <person name="Mollenhauer M.U."/>
            <person name="Montooth K."/>
            <person name="Mount S.M."/>
            <person name="Mu X."/>
            <person name="Myers E."/>
            <person name="Negre B."/>
            <person name="Newfeld S."/>
            <person name="Nielsen R."/>
            <person name="Noor M.A."/>
            <person name="O'Grady P."/>
            <person name="Pachter L."/>
            <person name="Papaceit M."/>
            <person name="Parisi M.J."/>
            <person name="Parisi M."/>
            <person name="Parts L."/>
            <person name="Pedersen J.S."/>
            <person name="Pesole G."/>
            <person name="Phillippy A.M."/>
            <person name="Ponting C.P."/>
            <person name="Pop M."/>
            <person name="Porcelli D."/>
            <person name="Powell J.R."/>
            <person name="Prohaska S."/>
            <person name="Pruitt K."/>
            <person name="Puig M."/>
            <person name="Quesneville H."/>
            <person name="Ram K.R."/>
            <person name="Rand D."/>
            <person name="Rasmussen M.D."/>
            <person name="Reed L.K."/>
            <person name="Reenan R."/>
            <person name="Reily A."/>
            <person name="Remington K.A."/>
            <person name="Rieger T.T."/>
            <person name="Ritchie M.G."/>
            <person name="Robin C."/>
            <person name="Rogers Y.H."/>
            <person name="Rohde C."/>
            <person name="Rozas J."/>
            <person name="Rubenfield M.J."/>
            <person name="Ruiz A."/>
            <person name="Russo S."/>
            <person name="Salzberg S.L."/>
            <person name="Sanchez-Gracia A."/>
            <person name="Saranga D.J."/>
            <person name="Sato H."/>
            <person name="Schaeffer S.W."/>
            <person name="Schatz M.C."/>
            <person name="Schlenke T."/>
            <person name="Schwartz R."/>
            <person name="Segarra C."/>
            <person name="Singh R.S."/>
            <person name="Sirot L."/>
            <person name="Sirota M."/>
            <person name="Sisneros N.B."/>
            <person name="Smith C.D."/>
            <person name="Smith T.F."/>
            <person name="Spieth J."/>
            <person name="Stage D.E."/>
            <person name="Stark A."/>
            <person name="Stephan W."/>
            <person name="Strausberg R.L."/>
            <person name="Strempel S."/>
            <person name="Sturgill D."/>
            <person name="Sutton G."/>
            <person name="Sutton G.G."/>
            <person name="Tao W."/>
            <person name="Teichmann S."/>
            <person name="Tobari Y.N."/>
            <person name="Tomimura Y."/>
            <person name="Tsolas J.M."/>
            <person name="Valente V.L."/>
            <person name="Venter E."/>
            <person name="Venter J.C."/>
            <person name="Vicario S."/>
            <person name="Vieira F.G."/>
            <person name="Vilella A.J."/>
            <person name="Villasante A."/>
            <person name="Walenz B."/>
            <person name="Wang J."/>
            <person name="Wasserman M."/>
            <person name="Watts T."/>
            <person name="Wilson D."/>
            <person name="Wilson R.K."/>
            <person name="Wing R.A."/>
            <person name="Wolfner M.F."/>
            <person name="Wong A."/>
            <person name="Wong G.K."/>
            <person name="Wu C.I."/>
            <person name="Wu G."/>
            <person name="Yamamoto D."/>
            <person name="Yang H.P."/>
            <person name="Yang S.P."/>
            <person name="Yorke J.A."/>
            <person name="Yoshida K."/>
            <person name="Zdobnov E."/>
            <person name="Zhang P."/>
            <person name="Zhang Y."/>
            <person name="Zimin A.V."/>
            <person name="Baldwin J."/>
            <person name="Abdouelleil A."/>
            <person name="Abdulkadir J."/>
            <person name="Abebe A."/>
            <person name="Abera B."/>
            <person name="Abreu J."/>
            <person name="Acer S.C."/>
            <person name="Aftuck L."/>
            <person name="Alexander A."/>
            <person name="An P."/>
            <person name="Anderson E."/>
            <person name="Anderson S."/>
            <person name="Arachi H."/>
            <person name="Azer M."/>
            <person name="Bachantsang P."/>
            <person name="Barry A."/>
            <person name="Bayul T."/>
            <person name="Berlin A."/>
            <person name="Bessette D."/>
            <person name="Bloom T."/>
            <person name="Blye J."/>
            <person name="Boguslavskiy L."/>
            <person name="Bonnet C."/>
            <person name="Boukhgalter B."/>
            <person name="Bourzgui I."/>
            <person name="Brown A."/>
            <person name="Cahill P."/>
            <person name="Channer S."/>
            <person name="Cheshatsang Y."/>
            <person name="Chuda L."/>
            <person name="Citroen M."/>
            <person name="Collymore A."/>
            <person name="Cooke P."/>
            <person name="Costello M."/>
            <person name="D'Aco K."/>
            <person name="Daza R."/>
            <person name="De Haan G."/>
            <person name="DeGray S."/>
            <person name="DeMaso C."/>
            <person name="Dhargay N."/>
            <person name="Dooley K."/>
            <person name="Dooley E."/>
            <person name="Doricent M."/>
            <person name="Dorje P."/>
            <person name="Dorjee K."/>
            <person name="Dupes A."/>
            <person name="Elong R."/>
            <person name="Falk J."/>
            <person name="Farina A."/>
            <person name="Faro S."/>
            <person name="Ferguson D."/>
            <person name="Fisher S."/>
            <person name="Foley C.D."/>
            <person name="Franke A."/>
            <person name="Friedrich D."/>
            <person name="Gadbois L."/>
            <person name="Gearin G."/>
            <person name="Gearin C.R."/>
            <person name="Giannoukos G."/>
            <person name="Goode T."/>
            <person name="Graham J."/>
            <person name="Grandbois E."/>
            <person name="Grewal S."/>
            <person name="Gyaltsen K."/>
            <person name="Hafez N."/>
            <person name="Hagos B."/>
            <person name="Hall J."/>
            <person name="Henson C."/>
            <person name="Hollinger A."/>
            <person name="Honan T."/>
            <person name="Huard M.D."/>
            <person name="Hughes L."/>
            <person name="Hurhula B."/>
            <person name="Husby M.E."/>
            <person name="Kamat A."/>
            <person name="Kanga B."/>
            <person name="Kashin S."/>
            <person name="Khazanovich D."/>
            <person name="Kisner P."/>
            <person name="Lance K."/>
            <person name="Lara M."/>
            <person name="Lee W."/>
            <person name="Lennon N."/>
            <person name="Letendre F."/>
            <person name="LeVine R."/>
            <person name="Lipovsky A."/>
            <person name="Liu X."/>
            <person name="Liu J."/>
            <person name="Liu S."/>
            <person name="Lokyitsang T."/>
            <person name="Lokyitsang Y."/>
            <person name="Lubonja R."/>
            <person name="Lui A."/>
            <person name="MacDonald P."/>
            <person name="Magnisalis V."/>
            <person name="Maru K."/>
            <person name="Matthews C."/>
            <person name="McCusker W."/>
            <person name="McDonough S."/>
            <person name="Mehta T."/>
            <person name="Meldrim J."/>
            <person name="Meneus L."/>
            <person name="Mihai O."/>
            <person name="Mihalev A."/>
            <person name="Mihova T."/>
            <person name="Mittelman R."/>
            <person name="Mlenga V."/>
            <person name="Montmayeur A."/>
            <person name="Mulrain L."/>
            <person name="Navidi A."/>
            <person name="Naylor J."/>
            <person name="Negash T."/>
            <person name="Nguyen T."/>
            <person name="Nguyen N."/>
            <person name="Nicol R."/>
            <person name="Norbu C."/>
            <person name="Norbu N."/>
            <person name="Novod N."/>
            <person name="O'Neill B."/>
            <person name="Osman S."/>
            <person name="Markiewicz E."/>
            <person name="Oyono O.L."/>
            <person name="Patti C."/>
            <person name="Phunkhang P."/>
            <person name="Pierre F."/>
            <person name="Priest M."/>
            <person name="Raghuraman S."/>
            <person name="Rege F."/>
            <person name="Reyes R."/>
            <person name="Rise C."/>
            <person name="Rogov P."/>
            <person name="Ross K."/>
            <person name="Ryan E."/>
            <person name="Settipalli S."/>
            <person name="Shea T."/>
            <person name="Sherpa N."/>
            <person name="Shi L."/>
            <person name="Shih D."/>
            <person name="Sparrow T."/>
            <person name="Spaulding J."/>
            <person name="Stalker J."/>
            <person name="Stange-Thomann N."/>
            <person name="Stavropoulos S."/>
            <person name="Stone C."/>
            <person name="Strader C."/>
            <person name="Tesfaye S."/>
            <person name="Thomson T."/>
            <person name="Thoulutsang Y."/>
            <person name="Thoulutsang D."/>
            <person name="Topham K."/>
            <person name="Topping I."/>
            <person name="Tsamla T."/>
            <person name="Vassiliev H."/>
            <person name="Vo A."/>
            <person name="Wangchuk T."/>
            <person name="Wangdi T."/>
            <person name="Weiand M."/>
            <person name="Wilkinson J."/>
            <person name="Wilson A."/>
            <person name="Yadav S."/>
            <person name="Young G."/>
            <person name="Yu Q."/>
            <person name="Zembek L."/>
            <person name="Zhong D."/>
            <person name="Zimmer A."/>
            <person name="Zwirko Z."/>
            <person name="Jaffe D.B."/>
            <person name="Alvarez P."/>
            <person name="Brockman W."/>
            <person name="Butler J."/>
            <person name="Chin C."/>
            <person name="Gnerre S."/>
            <person name="Grabherr M."/>
            <person name="Kleber M."/>
            <person name="Mauceli E."/>
            <person name="MacCallum I."/>
        </authorList>
    </citation>
    <scope>NUCLEOTIDE SEQUENCE [LARGE SCALE GENOMIC DNA]</scope>
    <source>
        <strain evidence="6">Tucson 14024-0371.13</strain>
    </source>
</reference>
<evidence type="ECO:0000256" key="1">
    <source>
        <dbReference type="ARBA" id="ARBA00004613"/>
    </source>
</evidence>
<dbReference type="GO" id="GO:0005576">
    <property type="term" value="C:extracellular region"/>
    <property type="evidence" value="ECO:0007669"/>
    <property type="project" value="UniProtKB-SubCell"/>
</dbReference>
<evidence type="ECO:0000256" key="3">
    <source>
        <dbReference type="SAM" id="SignalP"/>
    </source>
</evidence>
<dbReference type="GeneID" id="26513801"/>
<proteinExistence type="predicted"/>
<name>A0A0P8XY60_DROAN</name>
<dbReference type="InterPro" id="IPR029277">
    <property type="entry name" value="SVWC_dom"/>
</dbReference>
<dbReference type="AlphaFoldDB" id="A0A0P8XY60"/>
<keyword evidence="2" id="KW-0964">Secreted</keyword>
<feature type="chain" id="PRO_5006154232" description="Single domain-containing protein" evidence="3">
    <location>
        <begin position="22"/>
        <end position="104"/>
    </location>
</feature>